<feature type="compositionally biased region" description="Polar residues" evidence="7">
    <location>
        <begin position="660"/>
        <end position="671"/>
    </location>
</feature>
<evidence type="ECO:0000256" key="5">
    <source>
        <dbReference type="ARBA" id="ARBA00034769"/>
    </source>
</evidence>
<keyword evidence="2 6" id="KW-0812">Transmembrane</keyword>
<evidence type="ECO:0000256" key="7">
    <source>
        <dbReference type="SAM" id="MobiDB-lite"/>
    </source>
</evidence>
<name>A0AAV2N2I9_9HYME</name>
<feature type="region of interest" description="Disordered" evidence="7">
    <location>
        <begin position="623"/>
        <end position="697"/>
    </location>
</feature>
<dbReference type="GO" id="GO:0005254">
    <property type="term" value="F:chloride channel activity"/>
    <property type="evidence" value="ECO:0007669"/>
    <property type="project" value="UniProtKB-KW"/>
</dbReference>
<reference evidence="8 9" key="1">
    <citation type="submission" date="2024-04" db="EMBL/GenBank/DDBJ databases">
        <authorList>
            <consortium name="Molecular Ecology Group"/>
        </authorList>
    </citation>
    <scope>NUCLEOTIDE SEQUENCE [LARGE SCALE GENOMIC DNA]</scope>
</reference>
<dbReference type="InterPro" id="IPR000615">
    <property type="entry name" value="Bestrophin"/>
</dbReference>
<dbReference type="Pfam" id="PF01062">
    <property type="entry name" value="Bestrophin"/>
    <property type="match status" value="1"/>
</dbReference>
<proteinExistence type="inferred from homology"/>
<sequence>MTVSYQYEVASSTSGGFTRLLFMWRGSLYKLIYRELLLYLLLFGALSAVYRHAFNPTQKREFEQVVIYCDTLIKLIPLSFVLGFYVSYVAQRWWKQYKAIPWPDKVMHLVALYVSGNDEYSRMLRRALMRYLNLSLILVLRSISSAVKRRFPTLEHVVDSGFMTALELELYQSVPSSEFNTYWIPCTWFVNLLKEARKTHRLPDAQGLKLIMEEFSEFRTKCGLLWSYDWVSIPLVYTQVVTLATYSFFAVALIGRQYIDGVEKQFQLKIDKYVPIFTILQFFFFMGLLKVAEQLINPFGDDDEDFELNWLIDRHIKVSYLGVDTLMNRCPPLVKDIYYDFENVSLPYTEAAAAYKKKTYRGSVANMMVPEEKQMMFLPEILEEEEECKSIPTPRTSTASLAIPSESPVNERRQISGSPATPAKMAGNCSETVVQLDGQEQPIEIEHHNRHVITEAVRKFSALAKGSASRTGKPLFPVLTKSSKPVMHLWPSTTNISRPAQTSIQAPISTPIVLEAASPWRKDSFKSLRQSSMEDSEGRQPSVSSQSDRSQEGVVNSAFAEEKPHEVPDICDCDNAEEEYDNSGSPYQREDSCQHLPIPEAIDMPVIGGEPSHPSSPKYLIIKRDRSTSDSKKKKGIQWPRLSGRPFRRRTTDNIPAINTMLSQTRSSPNLRNLEERKTARSVKLDPSCKQEDDSKL</sequence>
<comment type="function">
    <text evidence="6">Forms chloride channels.</text>
</comment>
<keyword evidence="6" id="KW-0813">Transport</keyword>
<evidence type="ECO:0000256" key="4">
    <source>
        <dbReference type="ARBA" id="ARBA00023136"/>
    </source>
</evidence>
<feature type="region of interest" description="Disordered" evidence="7">
    <location>
        <begin position="390"/>
        <end position="427"/>
    </location>
</feature>
<evidence type="ECO:0000313" key="9">
    <source>
        <dbReference type="Proteomes" id="UP001497644"/>
    </source>
</evidence>
<comment type="subcellular location">
    <subcellularLocation>
        <location evidence="6">Cell membrane</location>
        <topology evidence="6">Multi-pass membrane protein</topology>
    </subcellularLocation>
    <subcellularLocation>
        <location evidence="1">Membrane</location>
    </subcellularLocation>
</comment>
<feature type="compositionally biased region" description="Polar residues" evidence="7">
    <location>
        <begin position="527"/>
        <end position="548"/>
    </location>
</feature>
<evidence type="ECO:0000256" key="2">
    <source>
        <dbReference type="ARBA" id="ARBA00022692"/>
    </source>
</evidence>
<gene>
    <name evidence="8" type="ORF">LPLAT_LOCUS876</name>
</gene>
<evidence type="ECO:0000256" key="6">
    <source>
        <dbReference type="RuleBase" id="RU363126"/>
    </source>
</evidence>
<feature type="transmembrane region" description="Helical" evidence="6">
    <location>
        <begin position="131"/>
        <end position="147"/>
    </location>
</feature>
<evidence type="ECO:0000256" key="3">
    <source>
        <dbReference type="ARBA" id="ARBA00022989"/>
    </source>
</evidence>
<feature type="compositionally biased region" description="Acidic residues" evidence="7">
    <location>
        <begin position="569"/>
        <end position="581"/>
    </location>
</feature>
<dbReference type="GO" id="GO:0005886">
    <property type="term" value="C:plasma membrane"/>
    <property type="evidence" value="ECO:0007669"/>
    <property type="project" value="UniProtKB-SubCell"/>
</dbReference>
<keyword evidence="3 6" id="KW-1133">Transmembrane helix</keyword>
<dbReference type="PANTHER" id="PTHR10736">
    <property type="entry name" value="BESTROPHIN"/>
    <property type="match status" value="1"/>
</dbReference>
<dbReference type="Proteomes" id="UP001497644">
    <property type="component" value="Chromosome 1"/>
</dbReference>
<feature type="transmembrane region" description="Helical" evidence="6">
    <location>
        <begin position="36"/>
        <end position="53"/>
    </location>
</feature>
<dbReference type="PANTHER" id="PTHR10736:SF0">
    <property type="entry name" value="BESTROPHIN HOMOLOG"/>
    <property type="match status" value="1"/>
</dbReference>
<dbReference type="InterPro" id="IPR021134">
    <property type="entry name" value="Bestrophin-like"/>
</dbReference>
<keyword evidence="6" id="KW-0868">Chloride</keyword>
<keyword evidence="6" id="KW-1003">Cell membrane</keyword>
<feature type="transmembrane region" description="Helical" evidence="6">
    <location>
        <begin position="65"/>
        <end position="88"/>
    </location>
</feature>
<dbReference type="GO" id="GO:0034707">
    <property type="term" value="C:chloride channel complex"/>
    <property type="evidence" value="ECO:0007669"/>
    <property type="project" value="UniProtKB-KW"/>
</dbReference>
<feature type="transmembrane region" description="Helical" evidence="6">
    <location>
        <begin position="235"/>
        <end position="254"/>
    </location>
</feature>
<organism evidence="8 9">
    <name type="scientific">Lasius platythorax</name>
    <dbReference type="NCBI Taxonomy" id="488582"/>
    <lineage>
        <taxon>Eukaryota</taxon>
        <taxon>Metazoa</taxon>
        <taxon>Ecdysozoa</taxon>
        <taxon>Arthropoda</taxon>
        <taxon>Hexapoda</taxon>
        <taxon>Insecta</taxon>
        <taxon>Pterygota</taxon>
        <taxon>Neoptera</taxon>
        <taxon>Endopterygota</taxon>
        <taxon>Hymenoptera</taxon>
        <taxon>Apocrita</taxon>
        <taxon>Aculeata</taxon>
        <taxon>Formicoidea</taxon>
        <taxon>Formicidae</taxon>
        <taxon>Formicinae</taxon>
        <taxon>Lasius</taxon>
        <taxon>Lasius</taxon>
    </lineage>
</organism>
<protein>
    <recommendedName>
        <fullName evidence="6">Bestrophin homolog</fullName>
    </recommendedName>
</protein>
<feature type="compositionally biased region" description="Basic and acidic residues" evidence="7">
    <location>
        <begin position="673"/>
        <end position="697"/>
    </location>
</feature>
<comment type="similarity">
    <text evidence="5 6">Belongs to the anion channel-forming bestrophin (TC 1.A.46) family. Calcium-sensitive chloride channel subfamily.</text>
</comment>
<keyword evidence="4 6" id="KW-0472">Membrane</keyword>
<keyword evidence="6" id="KW-0407">Ion channel</keyword>
<evidence type="ECO:0000313" key="8">
    <source>
        <dbReference type="EMBL" id="CAL1674124.1"/>
    </source>
</evidence>
<feature type="region of interest" description="Disordered" evidence="7">
    <location>
        <begin position="524"/>
        <end position="592"/>
    </location>
</feature>
<dbReference type="AlphaFoldDB" id="A0AAV2N2I9"/>
<keyword evidence="9" id="KW-1185">Reference proteome</keyword>
<feature type="transmembrane region" description="Helical" evidence="6">
    <location>
        <begin position="274"/>
        <end position="292"/>
    </location>
</feature>
<keyword evidence="6" id="KW-0869">Chloride channel</keyword>
<keyword evidence="6" id="KW-0406">Ion transport</keyword>
<evidence type="ECO:0000256" key="1">
    <source>
        <dbReference type="ARBA" id="ARBA00004370"/>
    </source>
</evidence>
<dbReference type="EMBL" id="OZ034824">
    <property type="protein sequence ID" value="CAL1674124.1"/>
    <property type="molecule type" value="Genomic_DNA"/>
</dbReference>
<accession>A0AAV2N2I9</accession>